<name>A0A7W7KC71_9SPHN</name>
<dbReference type="AlphaFoldDB" id="A0A7W7KC71"/>
<keyword evidence="2" id="KW-1185">Reference proteome</keyword>
<dbReference type="RefSeq" id="WP_184246721.1">
    <property type="nucleotide sequence ID" value="NZ_JACHLR010000012.1"/>
</dbReference>
<dbReference type="Pfam" id="PF14094">
    <property type="entry name" value="DUF4272"/>
    <property type="match status" value="1"/>
</dbReference>
<organism evidence="1 2">
    <name type="scientific">Novosphingobium chloroacetimidivorans</name>
    <dbReference type="NCBI Taxonomy" id="1428314"/>
    <lineage>
        <taxon>Bacteria</taxon>
        <taxon>Pseudomonadati</taxon>
        <taxon>Pseudomonadota</taxon>
        <taxon>Alphaproteobacteria</taxon>
        <taxon>Sphingomonadales</taxon>
        <taxon>Sphingomonadaceae</taxon>
        <taxon>Novosphingobium</taxon>
    </lineage>
</organism>
<dbReference type="InterPro" id="IPR025368">
    <property type="entry name" value="DUF4272"/>
</dbReference>
<gene>
    <name evidence="1" type="ORF">HNO88_002913</name>
</gene>
<evidence type="ECO:0000313" key="1">
    <source>
        <dbReference type="EMBL" id="MBB4859584.1"/>
    </source>
</evidence>
<sequence>MEIATPDQIRSPVEVAPRALTLFAVVAVGLGADREEIIPWLRENDLFEELSPMEAQFIEDPEPSERQITNASWYSERLIALLWALDLASMPPADERCDTSLLQDILPPYAEVNERDFIKSAKLRSGEELIAMVDQILNLHWEARDARIHDRPPRNVDLGIIQERHHAINWVIGYDGLPWDEVTTDT</sequence>
<dbReference type="Proteomes" id="UP000555448">
    <property type="component" value="Unassembled WGS sequence"/>
</dbReference>
<accession>A0A7W7KC71</accession>
<comment type="caution">
    <text evidence="1">The sequence shown here is derived from an EMBL/GenBank/DDBJ whole genome shotgun (WGS) entry which is preliminary data.</text>
</comment>
<protein>
    <recommendedName>
        <fullName evidence="3">DUF4272 domain-containing protein</fullName>
    </recommendedName>
</protein>
<proteinExistence type="predicted"/>
<evidence type="ECO:0000313" key="2">
    <source>
        <dbReference type="Proteomes" id="UP000555448"/>
    </source>
</evidence>
<dbReference type="EMBL" id="JACHLR010000012">
    <property type="protein sequence ID" value="MBB4859584.1"/>
    <property type="molecule type" value="Genomic_DNA"/>
</dbReference>
<evidence type="ECO:0008006" key="3">
    <source>
        <dbReference type="Google" id="ProtNLM"/>
    </source>
</evidence>
<reference evidence="1 2" key="1">
    <citation type="submission" date="2020-08" db="EMBL/GenBank/DDBJ databases">
        <title>Functional genomics of gut bacteria from endangered species of beetles.</title>
        <authorList>
            <person name="Carlos-Shanley C."/>
        </authorList>
    </citation>
    <scope>NUCLEOTIDE SEQUENCE [LARGE SCALE GENOMIC DNA]</scope>
    <source>
        <strain evidence="1 2">S00245</strain>
    </source>
</reference>